<dbReference type="NCBIfam" id="TIGR01444">
    <property type="entry name" value="fkbM_fam"/>
    <property type="match status" value="1"/>
</dbReference>
<dbReference type="PANTHER" id="PTHR34203:SF15">
    <property type="entry name" value="SLL1173 PROTEIN"/>
    <property type="match status" value="1"/>
</dbReference>
<dbReference type="RefSeq" id="WP_061500203.1">
    <property type="nucleotide sequence ID" value="NZ_CP010951.1"/>
</dbReference>
<organism evidence="2 3">
    <name type="scientific">Ramlibacter tataouinensis</name>
    <dbReference type="NCBI Taxonomy" id="94132"/>
    <lineage>
        <taxon>Bacteria</taxon>
        <taxon>Pseudomonadati</taxon>
        <taxon>Pseudomonadota</taxon>
        <taxon>Betaproteobacteria</taxon>
        <taxon>Burkholderiales</taxon>
        <taxon>Comamonadaceae</taxon>
        <taxon>Ramlibacter</taxon>
    </lineage>
</organism>
<evidence type="ECO:0000259" key="1">
    <source>
        <dbReference type="Pfam" id="PF05050"/>
    </source>
</evidence>
<sequence length="347" mass="38208">MSANLRSWLRRARSAGSTFEKIDPGAPAPAPLTGPALFKVVFGREPTASQLKVLTHLGQEHGLSQEQRFRRVIAAFDQQELKTGLTVRWGEPDLGTVLVEGVRIRIDKADVSVSAPLAAGVYERHMIDFFRRVLRPGMHVIDAGANIGLYSLLAARLVGSQGKVWSFEPNSENCRLLLLSATENGLADIIALQPVALGDHRGFTYFTSALGSNGGVLERAKQSLTHPSCKIVPLTRLDDFGIERVDLMKMDVEGAEPLLVQGGVQTIERCRPVVVAEFSCEMISRISHVAGADFLRFFQSRDYEVMLMNRKASKLVPIADIDGFAQEFEGTGRIEDLVLRPREKTLD</sequence>
<dbReference type="Proteomes" id="UP000070433">
    <property type="component" value="Chromosome"/>
</dbReference>
<dbReference type="InterPro" id="IPR029063">
    <property type="entry name" value="SAM-dependent_MTases_sf"/>
</dbReference>
<protein>
    <recommendedName>
        <fullName evidence="1">Methyltransferase FkbM domain-containing protein</fullName>
    </recommendedName>
</protein>
<dbReference type="Pfam" id="PF05050">
    <property type="entry name" value="Methyltransf_21"/>
    <property type="match status" value="1"/>
</dbReference>
<keyword evidence="3" id="KW-1185">Reference proteome</keyword>
<gene>
    <name evidence="2" type="ORF">UC35_12745</name>
</gene>
<feature type="domain" description="Methyltransferase FkbM" evidence="1">
    <location>
        <begin position="142"/>
        <end position="304"/>
    </location>
</feature>
<dbReference type="PANTHER" id="PTHR34203">
    <property type="entry name" value="METHYLTRANSFERASE, FKBM FAMILY PROTEIN"/>
    <property type="match status" value="1"/>
</dbReference>
<name>A0A127JU68_9BURK</name>
<dbReference type="OrthoDB" id="2529130at2"/>
<dbReference type="InterPro" id="IPR006342">
    <property type="entry name" value="FkbM_mtfrase"/>
</dbReference>
<dbReference type="SUPFAM" id="SSF53335">
    <property type="entry name" value="S-adenosyl-L-methionine-dependent methyltransferases"/>
    <property type="match status" value="1"/>
</dbReference>
<evidence type="ECO:0000313" key="3">
    <source>
        <dbReference type="Proteomes" id="UP000070433"/>
    </source>
</evidence>
<dbReference type="InterPro" id="IPR052514">
    <property type="entry name" value="SAM-dependent_MTase"/>
</dbReference>
<dbReference type="Gene3D" id="3.40.50.150">
    <property type="entry name" value="Vaccinia Virus protein VP39"/>
    <property type="match status" value="1"/>
</dbReference>
<evidence type="ECO:0000313" key="2">
    <source>
        <dbReference type="EMBL" id="AMO23598.1"/>
    </source>
</evidence>
<proteinExistence type="predicted"/>
<dbReference type="EMBL" id="CP010951">
    <property type="protein sequence ID" value="AMO23598.1"/>
    <property type="molecule type" value="Genomic_DNA"/>
</dbReference>
<accession>A0A127JU68</accession>
<dbReference type="AlphaFoldDB" id="A0A127JU68"/>
<reference evidence="2 3" key="1">
    <citation type="journal article" date="2014" name="Int. J. Syst. Evol. Microbiol.">
        <title>Ramlibacter solisilvae sp. nov., isolated from forest soil, and emended description of the genus Ramlibacter.</title>
        <authorList>
            <person name="Lee H.J."/>
            <person name="Lee S.H."/>
            <person name="Lee S.S."/>
            <person name="Lee J.S."/>
            <person name="Kim Y."/>
            <person name="Kim S.C."/>
            <person name="Jeon C.O."/>
        </authorList>
    </citation>
    <scope>NUCLEOTIDE SEQUENCE [LARGE SCALE GENOMIC DNA]</scope>
    <source>
        <strain evidence="2 3">5-10</strain>
    </source>
</reference>